<feature type="compositionally biased region" description="Polar residues" evidence="1">
    <location>
        <begin position="79"/>
        <end position="92"/>
    </location>
</feature>
<accession>A0ABQ2JWK3</accession>
<organism evidence="2 3">
    <name type="scientific">Novosphingobium indicum</name>
    <dbReference type="NCBI Taxonomy" id="462949"/>
    <lineage>
        <taxon>Bacteria</taxon>
        <taxon>Pseudomonadati</taxon>
        <taxon>Pseudomonadota</taxon>
        <taxon>Alphaproteobacteria</taxon>
        <taxon>Sphingomonadales</taxon>
        <taxon>Sphingomonadaceae</taxon>
        <taxon>Novosphingobium</taxon>
    </lineage>
</organism>
<evidence type="ECO:0000256" key="1">
    <source>
        <dbReference type="SAM" id="MobiDB-lite"/>
    </source>
</evidence>
<evidence type="ECO:0000313" key="2">
    <source>
        <dbReference type="EMBL" id="GGN59509.1"/>
    </source>
</evidence>
<gene>
    <name evidence="2" type="ORF">GCM10011349_40140</name>
</gene>
<name>A0ABQ2JWK3_9SPHN</name>
<dbReference type="Proteomes" id="UP000605099">
    <property type="component" value="Unassembled WGS sequence"/>
</dbReference>
<evidence type="ECO:0000313" key="3">
    <source>
        <dbReference type="Proteomes" id="UP000605099"/>
    </source>
</evidence>
<sequence>MDMPRKTDRERLADLEARQRMMAEEVEKTRRALRGKYAEIVIDLPVEDFTQREFRDLLAAAIRCGGAVAVTALRALPEASTSSQPGVPTNAKSSRRDGPATSMA</sequence>
<reference evidence="3" key="1">
    <citation type="journal article" date="2019" name="Int. J. Syst. Evol. Microbiol.">
        <title>The Global Catalogue of Microorganisms (GCM) 10K type strain sequencing project: providing services to taxonomists for standard genome sequencing and annotation.</title>
        <authorList>
            <consortium name="The Broad Institute Genomics Platform"/>
            <consortium name="The Broad Institute Genome Sequencing Center for Infectious Disease"/>
            <person name="Wu L."/>
            <person name="Ma J."/>
        </authorList>
    </citation>
    <scope>NUCLEOTIDE SEQUENCE [LARGE SCALE GENOMIC DNA]</scope>
    <source>
        <strain evidence="3">CGMCC 1.6784</strain>
    </source>
</reference>
<dbReference type="EMBL" id="BMLK01000026">
    <property type="protein sequence ID" value="GGN59509.1"/>
    <property type="molecule type" value="Genomic_DNA"/>
</dbReference>
<comment type="caution">
    <text evidence="2">The sequence shown here is derived from an EMBL/GenBank/DDBJ whole genome shotgun (WGS) entry which is preliminary data.</text>
</comment>
<keyword evidence="3" id="KW-1185">Reference proteome</keyword>
<proteinExistence type="predicted"/>
<feature type="region of interest" description="Disordered" evidence="1">
    <location>
        <begin position="77"/>
        <end position="104"/>
    </location>
</feature>
<protein>
    <submittedName>
        <fullName evidence="2">Uncharacterized protein</fullName>
    </submittedName>
</protein>